<organism evidence="1 2">
    <name type="scientific">Cadophora malorum</name>
    <dbReference type="NCBI Taxonomy" id="108018"/>
    <lineage>
        <taxon>Eukaryota</taxon>
        <taxon>Fungi</taxon>
        <taxon>Dikarya</taxon>
        <taxon>Ascomycota</taxon>
        <taxon>Pezizomycotina</taxon>
        <taxon>Leotiomycetes</taxon>
        <taxon>Helotiales</taxon>
        <taxon>Ploettnerulaceae</taxon>
        <taxon>Cadophora</taxon>
    </lineage>
</organism>
<evidence type="ECO:0000313" key="1">
    <source>
        <dbReference type="EMBL" id="KAG4421210.1"/>
    </source>
</evidence>
<dbReference type="EMBL" id="JAFJYH010000069">
    <property type="protein sequence ID" value="KAG4421210.1"/>
    <property type="molecule type" value="Genomic_DNA"/>
</dbReference>
<sequence>MIHLNQNNIKVSAINGIFSVPNLDSFVLKNLLEVTDEPDQAAEYFPTNITRLDISSSPTATFNSCALLARHPALDSLSWITYSYQDPQWHCSDISQTLAPLKRRLVNLRLAHQSLKAPAPGTFPSQPDGDAHMDFSDFTALRVLDIDEYLAFPRRKPIFPNDLYDRLPPSLERLTIYFDSRIYNNKASFWDTLDNHDWLISLARRPSTKFKALSSITLIETREIARGHSESELDFATIVNDAGWKEWEYSMDLKDAFQGSGVRLRVMTLAVVHEEE</sequence>
<name>A0A8H7W8K9_9HELO</name>
<proteinExistence type="predicted"/>
<evidence type="ECO:0000313" key="2">
    <source>
        <dbReference type="Proteomes" id="UP000664132"/>
    </source>
</evidence>
<gene>
    <name evidence="1" type="ORF">IFR04_005621</name>
</gene>
<accession>A0A8H7W8K9</accession>
<dbReference type="SUPFAM" id="SSF52047">
    <property type="entry name" value="RNI-like"/>
    <property type="match status" value="1"/>
</dbReference>
<keyword evidence="2" id="KW-1185">Reference proteome</keyword>
<reference evidence="1" key="1">
    <citation type="submission" date="2021-02" db="EMBL/GenBank/DDBJ databases">
        <title>Genome sequence Cadophora malorum strain M34.</title>
        <authorList>
            <person name="Stefanovic E."/>
            <person name="Vu D."/>
            <person name="Scully C."/>
            <person name="Dijksterhuis J."/>
            <person name="Roader J."/>
            <person name="Houbraken J."/>
        </authorList>
    </citation>
    <scope>NUCLEOTIDE SEQUENCE</scope>
    <source>
        <strain evidence="1">M34</strain>
    </source>
</reference>
<protein>
    <submittedName>
        <fullName evidence="1">Uncharacterized protein</fullName>
    </submittedName>
</protein>
<dbReference type="AlphaFoldDB" id="A0A8H7W8K9"/>
<dbReference type="OrthoDB" id="3559391at2759"/>
<comment type="caution">
    <text evidence="1">The sequence shown here is derived from an EMBL/GenBank/DDBJ whole genome shotgun (WGS) entry which is preliminary data.</text>
</comment>
<dbReference type="Proteomes" id="UP000664132">
    <property type="component" value="Unassembled WGS sequence"/>
</dbReference>